<evidence type="ECO:0000256" key="3">
    <source>
        <dbReference type="ARBA" id="ARBA00022737"/>
    </source>
</evidence>
<keyword evidence="3" id="KW-0677">Repeat</keyword>
<dbReference type="Pfam" id="PF00567">
    <property type="entry name" value="TUDOR"/>
    <property type="match status" value="1"/>
</dbReference>
<dbReference type="PROSITE" id="PS50304">
    <property type="entry name" value="TUDOR"/>
    <property type="match status" value="1"/>
</dbReference>
<dbReference type="AlphaFoldDB" id="A0A8B6ELR9"/>
<dbReference type="EMBL" id="UYJE01005364">
    <property type="protein sequence ID" value="VDI36848.1"/>
    <property type="molecule type" value="Genomic_DNA"/>
</dbReference>
<dbReference type="SUPFAM" id="SSF63748">
    <property type="entry name" value="Tudor/PWWP/MBT"/>
    <property type="match status" value="1"/>
</dbReference>
<evidence type="ECO:0000259" key="6">
    <source>
        <dbReference type="PROSITE" id="PS50304"/>
    </source>
</evidence>
<dbReference type="Proteomes" id="UP000596742">
    <property type="component" value="Unassembled WGS sequence"/>
</dbReference>
<dbReference type="Gene3D" id="3.30.420.610">
    <property type="entry name" value="LOTUS domain-like"/>
    <property type="match status" value="3"/>
</dbReference>
<dbReference type="InterPro" id="IPR025605">
    <property type="entry name" value="OST-HTH/LOTUS_dom"/>
</dbReference>
<comment type="caution">
    <text evidence="8">The sequence shown here is derived from an EMBL/GenBank/DDBJ whole genome shotgun (WGS) entry which is preliminary data.</text>
</comment>
<feature type="domain" description="Tudor" evidence="6">
    <location>
        <begin position="525"/>
        <end position="584"/>
    </location>
</feature>
<dbReference type="OrthoDB" id="10052065at2759"/>
<comment type="subcellular location">
    <subcellularLocation>
        <location evidence="1">Cytoplasm</location>
    </subcellularLocation>
</comment>
<feature type="region of interest" description="Disordered" evidence="5">
    <location>
        <begin position="246"/>
        <end position="297"/>
    </location>
</feature>
<feature type="domain" description="HTH OST-type" evidence="7">
    <location>
        <begin position="121"/>
        <end position="194"/>
    </location>
</feature>
<keyword evidence="2" id="KW-0963">Cytoplasm</keyword>
<dbReference type="InterPro" id="IPR050621">
    <property type="entry name" value="Tudor_domain_containing"/>
</dbReference>
<sequence length="1040" mass="118328">MTDIANKRHEIAKEIRALLMSSPAALTIDELRRDFHQFMDKPIPFRELGYSNLEDLLRDMTDVLHITYRKGMMCLEVIPDDTTRHIAKLVSKQKIPNKNKYATMRRGPPPRRQQYKVTPSLPRYIKDNISELFRSYSNGLPLTHLDTAYSKRFGSMFSFNRLGFVSIKELLYSIPECVLLKEFQGGEWRVLPVHMKAPEGNWRRRGHKPEERTLSPQNRPPDGWSMQYDQRQAVAETPQQYNSTLAYRVESGRPDTTAQQKPIRGRGRGMKRSASGGDQASVGRESESSYNSNEPEIDPECCLETELNDGTQLLQTELRDLLAEKPDGIWASQLPFLYKVKYSKLLNFKDLGYMSVIELCNSFPDQILIERPVSKGDWLLYDARVPRKSPKKECADADKTIIEEKRKRHNSQKGADPELKEKIRQVVMCRKDGIPLKDFLAFYQEVVKSTLPEDAILPGACYRHLELPQLGEYFEVYVSNIVSPGLFWFQVRSKKTTVALEKVMNQLEYCYKTAEGNTYKIPDELLVVGLVVAAVFPEDDNYHRCIVTKLEIGHQAQVYFVDYGNTCSVHRKNLRLLRSKFLKLPIQAIQGRLGNVQPNGPEGQKWTMNARNKLLSMCINKPLVALATKEKDRVMSLVLVDTSGEEDVCYNDKLVQEGYAIFRPDDHTTNLTGPSDAPEIPDYSYVYGITDHQSSYPDTSSVTALSSHDTDVSEIKQRFVKEKQLTSEFKIHVINLDGVARVLSEEISAFLFDTDVLTGMLEQKRKKISKIEISMEEQPQVFMELQEYGAIPPSRRCISLYELNSVPQILHVFNLTSGDLISSITDVIEKFDPEEAYWKGESGEEIETESIDGDYADMDQEKITLTIDTLQYKRKRILQSLMDVTVSQSEEVVNELNNIEQQISQLKTALEKAPKATPPTNQFEDAESLTKKPEIHSSTVKSDAATKSVLSASVSPVKMTNVVTPMKITAPPNLPKPTNSGAANLATQNPLNTFNLTPQQLFYQQMLFSQMNQQAMINPLMSQFMLGQVGWYSRCSRSAK</sequence>
<dbReference type="InterPro" id="IPR041966">
    <property type="entry name" value="LOTUS-like"/>
</dbReference>
<dbReference type="Pfam" id="PF12872">
    <property type="entry name" value="OST-HTH"/>
    <property type="match status" value="3"/>
</dbReference>
<dbReference type="SMART" id="SM00333">
    <property type="entry name" value="TUDOR"/>
    <property type="match status" value="1"/>
</dbReference>
<keyword evidence="9" id="KW-1185">Reference proteome</keyword>
<name>A0A8B6ELR9_MYTGA</name>
<gene>
    <name evidence="8" type="ORF">MGAL_10B052632</name>
</gene>
<organism evidence="8 9">
    <name type="scientific">Mytilus galloprovincialis</name>
    <name type="common">Mediterranean mussel</name>
    <dbReference type="NCBI Taxonomy" id="29158"/>
    <lineage>
        <taxon>Eukaryota</taxon>
        <taxon>Metazoa</taxon>
        <taxon>Spiralia</taxon>
        <taxon>Lophotrochozoa</taxon>
        <taxon>Mollusca</taxon>
        <taxon>Bivalvia</taxon>
        <taxon>Autobranchia</taxon>
        <taxon>Pteriomorphia</taxon>
        <taxon>Mytilida</taxon>
        <taxon>Mytiloidea</taxon>
        <taxon>Mytilidae</taxon>
        <taxon>Mytilinae</taxon>
        <taxon>Mytilus</taxon>
    </lineage>
</organism>
<reference evidence="8" key="1">
    <citation type="submission" date="2018-11" db="EMBL/GenBank/DDBJ databases">
        <authorList>
            <person name="Alioto T."/>
            <person name="Alioto T."/>
        </authorList>
    </citation>
    <scope>NUCLEOTIDE SEQUENCE</scope>
</reference>
<keyword evidence="4" id="KW-0221">Differentiation</keyword>
<dbReference type="InterPro" id="IPR035437">
    <property type="entry name" value="SNase_OB-fold_sf"/>
</dbReference>
<feature type="domain" description="HTH OST-type" evidence="7">
    <location>
        <begin position="7"/>
        <end position="81"/>
    </location>
</feature>
<dbReference type="PANTHER" id="PTHR22948:SF76">
    <property type="entry name" value="FI20010P1-RELATED"/>
    <property type="match status" value="1"/>
</dbReference>
<dbReference type="Gene3D" id="2.40.50.90">
    <property type="match status" value="1"/>
</dbReference>
<keyword evidence="4" id="KW-0744">Spermatogenesis</keyword>
<accession>A0A8B6ELR9</accession>
<feature type="region of interest" description="Disordered" evidence="5">
    <location>
        <begin position="912"/>
        <end position="942"/>
    </location>
</feature>
<evidence type="ECO:0000256" key="1">
    <source>
        <dbReference type="ARBA" id="ARBA00004496"/>
    </source>
</evidence>
<dbReference type="GO" id="GO:0005737">
    <property type="term" value="C:cytoplasm"/>
    <property type="evidence" value="ECO:0007669"/>
    <property type="project" value="UniProtKB-SubCell"/>
</dbReference>
<evidence type="ECO:0000313" key="8">
    <source>
        <dbReference type="EMBL" id="VDI36848.1"/>
    </source>
</evidence>
<dbReference type="InterPro" id="IPR002999">
    <property type="entry name" value="Tudor"/>
</dbReference>
<feature type="domain" description="HTH OST-type" evidence="7">
    <location>
        <begin position="310"/>
        <end position="384"/>
    </location>
</feature>
<dbReference type="GO" id="GO:0030154">
    <property type="term" value="P:cell differentiation"/>
    <property type="evidence" value="ECO:0007669"/>
    <property type="project" value="UniProtKB-ARBA"/>
</dbReference>
<protein>
    <submittedName>
        <fullName evidence="8">Tudor domain-containing protein 5</fullName>
    </submittedName>
</protein>
<evidence type="ECO:0000256" key="5">
    <source>
        <dbReference type="SAM" id="MobiDB-lite"/>
    </source>
</evidence>
<dbReference type="GO" id="GO:0007283">
    <property type="term" value="P:spermatogenesis"/>
    <property type="evidence" value="ECO:0007669"/>
    <property type="project" value="UniProtKB-KW"/>
</dbReference>
<evidence type="ECO:0000313" key="9">
    <source>
        <dbReference type="Proteomes" id="UP000596742"/>
    </source>
</evidence>
<evidence type="ECO:0000256" key="2">
    <source>
        <dbReference type="ARBA" id="ARBA00022490"/>
    </source>
</evidence>
<proteinExistence type="predicted"/>
<dbReference type="PANTHER" id="PTHR22948">
    <property type="entry name" value="TUDOR DOMAIN CONTAINING PROTEIN"/>
    <property type="match status" value="1"/>
</dbReference>
<evidence type="ECO:0000259" key="7">
    <source>
        <dbReference type="PROSITE" id="PS51644"/>
    </source>
</evidence>
<dbReference type="CDD" id="cd09972">
    <property type="entry name" value="LOTUS_TDRD_OSKAR"/>
    <property type="match status" value="1"/>
</dbReference>
<dbReference type="PROSITE" id="PS51644">
    <property type="entry name" value="HTH_OST"/>
    <property type="match status" value="3"/>
</dbReference>
<evidence type="ECO:0000256" key="4">
    <source>
        <dbReference type="ARBA" id="ARBA00022871"/>
    </source>
</evidence>
<dbReference type="CDD" id="cd08824">
    <property type="entry name" value="LOTUS"/>
    <property type="match status" value="1"/>
</dbReference>
<feature type="region of interest" description="Disordered" evidence="5">
    <location>
        <begin position="200"/>
        <end position="225"/>
    </location>
</feature>
<dbReference type="Gene3D" id="2.30.30.140">
    <property type="match status" value="1"/>
</dbReference>